<comment type="caution">
    <text evidence="1">The sequence shown here is derived from an EMBL/GenBank/DDBJ whole genome shotgun (WGS) entry which is preliminary data.</text>
</comment>
<reference evidence="2" key="1">
    <citation type="journal article" date="2023" name="Nat. Plants">
        <title>Single-cell RNA sequencing provides a high-resolution roadmap for understanding the multicellular compartmentation of specialized metabolism.</title>
        <authorList>
            <person name="Sun S."/>
            <person name="Shen X."/>
            <person name="Li Y."/>
            <person name="Li Y."/>
            <person name="Wang S."/>
            <person name="Li R."/>
            <person name="Zhang H."/>
            <person name="Shen G."/>
            <person name="Guo B."/>
            <person name="Wei J."/>
            <person name="Xu J."/>
            <person name="St-Pierre B."/>
            <person name="Chen S."/>
            <person name="Sun C."/>
        </authorList>
    </citation>
    <scope>NUCLEOTIDE SEQUENCE [LARGE SCALE GENOMIC DNA]</scope>
</reference>
<sequence length="112" mass="12546">MCIVICGDPKRSQPIFSDLCASHGILYHRTVRHNPQQNGVAERMNRTIMDTVSIPMEVESNPEPSQEPTSEPETQVEPVIPSSVPDTNEPELEGSHKEEEHPEAQAQALRDY</sequence>
<keyword evidence="2" id="KW-1185">Reference proteome</keyword>
<dbReference type="Proteomes" id="UP001060085">
    <property type="component" value="Linkage Group LG04"/>
</dbReference>
<name>A0ACC0B2R5_CATRO</name>
<protein>
    <submittedName>
        <fullName evidence="1">Uncharacterized protein</fullName>
    </submittedName>
</protein>
<evidence type="ECO:0000313" key="2">
    <source>
        <dbReference type="Proteomes" id="UP001060085"/>
    </source>
</evidence>
<gene>
    <name evidence="1" type="ORF">M9H77_16793</name>
</gene>
<accession>A0ACC0B2R5</accession>
<proteinExistence type="predicted"/>
<organism evidence="1 2">
    <name type="scientific">Catharanthus roseus</name>
    <name type="common">Madagascar periwinkle</name>
    <name type="synonym">Vinca rosea</name>
    <dbReference type="NCBI Taxonomy" id="4058"/>
    <lineage>
        <taxon>Eukaryota</taxon>
        <taxon>Viridiplantae</taxon>
        <taxon>Streptophyta</taxon>
        <taxon>Embryophyta</taxon>
        <taxon>Tracheophyta</taxon>
        <taxon>Spermatophyta</taxon>
        <taxon>Magnoliopsida</taxon>
        <taxon>eudicotyledons</taxon>
        <taxon>Gunneridae</taxon>
        <taxon>Pentapetalae</taxon>
        <taxon>asterids</taxon>
        <taxon>lamiids</taxon>
        <taxon>Gentianales</taxon>
        <taxon>Apocynaceae</taxon>
        <taxon>Rauvolfioideae</taxon>
        <taxon>Vinceae</taxon>
        <taxon>Catharanthinae</taxon>
        <taxon>Catharanthus</taxon>
    </lineage>
</organism>
<dbReference type="EMBL" id="CM044704">
    <property type="protein sequence ID" value="KAI5666940.1"/>
    <property type="molecule type" value="Genomic_DNA"/>
</dbReference>
<evidence type="ECO:0000313" key="1">
    <source>
        <dbReference type="EMBL" id="KAI5666940.1"/>
    </source>
</evidence>